<evidence type="ECO:0000256" key="9">
    <source>
        <dbReference type="SAM" id="Phobius"/>
    </source>
</evidence>
<keyword evidence="5 9" id="KW-0812">Transmembrane</keyword>
<keyword evidence="3" id="KW-0813">Transport</keyword>
<keyword evidence="6 9" id="KW-1133">Transmembrane helix</keyword>
<dbReference type="OrthoDB" id="146294at2"/>
<evidence type="ECO:0000313" key="11">
    <source>
        <dbReference type="Proteomes" id="UP000287352"/>
    </source>
</evidence>
<sequence>MDRINWPRTRDILICVICVGIIFWASWSILGQFVEAIVILLLSMAVAFLITPAVNFLVRFGAPRLLAALLVYLAVFSLLGWVAYALIASLVQQVGAFSSTITSFAGSVPDRLKSFIDFLENNAHIPATTVDTTIQRVQSPLLDFATSMATNAPNIILLITNVFVQILLVAVLSFYFTLDGKRIRDSLVSIAPKRSLPNVLLFEDALNRVVGNYIRGQLTLAVIVGVCTGLFCVFTGLGNYALICGALAFMFETIPMVGPGLASITPILLSLLLKDPYPRTLILIGLFVALQMVESNVLGPRIVGHAVGLHPVAAILSLLVGAQLFGVFGALLATPIVAAAWVVVASIYRSARGESADQMLARKRAPWQIRRPVERFGRGRGQLSDEEGESSNIDPSSEPSESEPSTEDASNASKTDYSHEMS</sequence>
<protein>
    <submittedName>
        <fullName evidence="10">AI-2E family transporter</fullName>
    </submittedName>
</protein>
<dbReference type="EMBL" id="BIFR01000001">
    <property type="protein sequence ID" value="GCE11395.1"/>
    <property type="molecule type" value="Genomic_DNA"/>
</dbReference>
<evidence type="ECO:0000256" key="6">
    <source>
        <dbReference type="ARBA" id="ARBA00022989"/>
    </source>
</evidence>
<feature type="transmembrane region" description="Helical" evidence="9">
    <location>
        <begin position="280"/>
        <end position="299"/>
    </location>
</feature>
<dbReference type="InterPro" id="IPR002549">
    <property type="entry name" value="AI-2E-like"/>
</dbReference>
<feature type="transmembrane region" description="Helical" evidence="9">
    <location>
        <begin position="12"/>
        <end position="30"/>
    </location>
</feature>
<feature type="transmembrane region" description="Helical" evidence="9">
    <location>
        <begin position="254"/>
        <end position="273"/>
    </location>
</feature>
<evidence type="ECO:0000256" key="7">
    <source>
        <dbReference type="ARBA" id="ARBA00023136"/>
    </source>
</evidence>
<dbReference type="PANTHER" id="PTHR21716:SF53">
    <property type="entry name" value="PERMEASE PERM-RELATED"/>
    <property type="match status" value="1"/>
</dbReference>
<reference evidence="11" key="1">
    <citation type="submission" date="2018-12" db="EMBL/GenBank/DDBJ databases">
        <title>Tengunoibacter tsumagoiensis gen. nov., sp. nov., Dictyobacter kobayashii sp. nov., D. alpinus sp. nov., and D. joshuensis sp. nov. and description of Dictyobacteraceae fam. nov. within the order Ktedonobacterales isolated from Tengu-no-mugimeshi.</title>
        <authorList>
            <person name="Wang C.M."/>
            <person name="Zheng Y."/>
            <person name="Sakai Y."/>
            <person name="Toyoda A."/>
            <person name="Minakuchi Y."/>
            <person name="Abe K."/>
            <person name="Yokota A."/>
            <person name="Yabe S."/>
        </authorList>
    </citation>
    <scope>NUCLEOTIDE SEQUENCE [LARGE SCALE GENOMIC DNA]</scope>
    <source>
        <strain evidence="11">Uno3</strain>
    </source>
</reference>
<keyword evidence="4" id="KW-1003">Cell membrane</keyword>
<feature type="transmembrane region" description="Helical" evidence="9">
    <location>
        <begin position="218"/>
        <end position="242"/>
    </location>
</feature>
<evidence type="ECO:0000256" key="5">
    <source>
        <dbReference type="ARBA" id="ARBA00022692"/>
    </source>
</evidence>
<name>A0A401ZWZ3_9CHLR</name>
<dbReference type="PANTHER" id="PTHR21716">
    <property type="entry name" value="TRANSMEMBRANE PROTEIN"/>
    <property type="match status" value="1"/>
</dbReference>
<dbReference type="GO" id="GO:0055085">
    <property type="term" value="P:transmembrane transport"/>
    <property type="evidence" value="ECO:0007669"/>
    <property type="project" value="TreeGrafter"/>
</dbReference>
<evidence type="ECO:0000256" key="3">
    <source>
        <dbReference type="ARBA" id="ARBA00022448"/>
    </source>
</evidence>
<feature type="transmembrane region" description="Helical" evidence="9">
    <location>
        <begin position="311"/>
        <end position="344"/>
    </location>
</feature>
<keyword evidence="11" id="KW-1185">Reference proteome</keyword>
<dbReference type="Proteomes" id="UP000287352">
    <property type="component" value="Unassembled WGS sequence"/>
</dbReference>
<accession>A0A401ZWZ3</accession>
<evidence type="ECO:0000256" key="2">
    <source>
        <dbReference type="ARBA" id="ARBA00009773"/>
    </source>
</evidence>
<dbReference type="GO" id="GO:0005886">
    <property type="term" value="C:plasma membrane"/>
    <property type="evidence" value="ECO:0007669"/>
    <property type="project" value="UniProtKB-SubCell"/>
</dbReference>
<dbReference type="RefSeq" id="WP_126579113.1">
    <property type="nucleotide sequence ID" value="NZ_BIFR01000001.1"/>
</dbReference>
<comment type="similarity">
    <text evidence="2">Belongs to the autoinducer-2 exporter (AI-2E) (TC 2.A.86) family.</text>
</comment>
<gene>
    <name evidence="10" type="ORF">KTT_12540</name>
</gene>
<feature type="transmembrane region" description="Helical" evidence="9">
    <location>
        <begin position="155"/>
        <end position="178"/>
    </location>
</feature>
<evidence type="ECO:0000313" key="10">
    <source>
        <dbReference type="EMBL" id="GCE11395.1"/>
    </source>
</evidence>
<evidence type="ECO:0000256" key="1">
    <source>
        <dbReference type="ARBA" id="ARBA00004651"/>
    </source>
</evidence>
<evidence type="ECO:0000256" key="4">
    <source>
        <dbReference type="ARBA" id="ARBA00022475"/>
    </source>
</evidence>
<proteinExistence type="inferred from homology"/>
<organism evidence="10 11">
    <name type="scientific">Tengunoibacter tsumagoiensis</name>
    <dbReference type="NCBI Taxonomy" id="2014871"/>
    <lineage>
        <taxon>Bacteria</taxon>
        <taxon>Bacillati</taxon>
        <taxon>Chloroflexota</taxon>
        <taxon>Ktedonobacteria</taxon>
        <taxon>Ktedonobacterales</taxon>
        <taxon>Dictyobacteraceae</taxon>
        <taxon>Tengunoibacter</taxon>
    </lineage>
</organism>
<evidence type="ECO:0000256" key="8">
    <source>
        <dbReference type="SAM" id="MobiDB-lite"/>
    </source>
</evidence>
<feature type="transmembrane region" description="Helical" evidence="9">
    <location>
        <begin position="36"/>
        <end position="58"/>
    </location>
</feature>
<comment type="caution">
    <text evidence="10">The sequence shown here is derived from an EMBL/GenBank/DDBJ whole genome shotgun (WGS) entry which is preliminary data.</text>
</comment>
<comment type="subcellular location">
    <subcellularLocation>
        <location evidence="1">Cell membrane</location>
        <topology evidence="1">Multi-pass membrane protein</topology>
    </subcellularLocation>
</comment>
<feature type="region of interest" description="Disordered" evidence="8">
    <location>
        <begin position="373"/>
        <end position="422"/>
    </location>
</feature>
<feature type="compositionally biased region" description="Low complexity" evidence="8">
    <location>
        <begin position="390"/>
        <end position="399"/>
    </location>
</feature>
<feature type="transmembrane region" description="Helical" evidence="9">
    <location>
        <begin position="65"/>
        <end position="87"/>
    </location>
</feature>
<keyword evidence="7 9" id="KW-0472">Membrane</keyword>
<dbReference type="Pfam" id="PF01594">
    <property type="entry name" value="AI-2E_transport"/>
    <property type="match status" value="1"/>
</dbReference>
<dbReference type="AlphaFoldDB" id="A0A401ZWZ3"/>